<dbReference type="HOGENOM" id="CLU_2045592_0_0_9"/>
<accession>G5HE53</accession>
<dbReference type="AlphaFoldDB" id="G5HE53"/>
<name>G5HE53_9FIRM</name>
<dbReference type="Proteomes" id="UP000003763">
    <property type="component" value="Unassembled WGS sequence"/>
</dbReference>
<gene>
    <name evidence="1" type="ORF">HMPREF9469_00865</name>
</gene>
<dbReference type="EMBL" id="ADLJ01000006">
    <property type="protein sequence ID" value="EHF00280.1"/>
    <property type="molecule type" value="Genomic_DNA"/>
</dbReference>
<evidence type="ECO:0000313" key="1">
    <source>
        <dbReference type="EMBL" id="EHF00280.1"/>
    </source>
</evidence>
<evidence type="ECO:0000313" key="2">
    <source>
        <dbReference type="Proteomes" id="UP000003763"/>
    </source>
</evidence>
<protein>
    <submittedName>
        <fullName evidence="1">Uncharacterized protein</fullName>
    </submittedName>
</protein>
<sequence length="120" mass="14072">MTLPCLPLIQERFWNKIKRKEPYRSIRQHPDFKMCMFPQQQGTFLLGLETIYDHVDASEYITVIEDCNSGWAGVFLGERLVDIVSFPDRSPDRSFFHNFSIERMAGCDYTVCRVNEKKGD</sequence>
<proteinExistence type="predicted"/>
<reference evidence="1 2" key="1">
    <citation type="submission" date="2011-08" db="EMBL/GenBank/DDBJ databases">
        <title>The Genome Sequence of Clostridium citroniae WAL-17108.</title>
        <authorList>
            <consortium name="The Broad Institute Genome Sequencing Platform"/>
            <person name="Earl A."/>
            <person name="Ward D."/>
            <person name="Feldgarden M."/>
            <person name="Gevers D."/>
            <person name="Finegold S.M."/>
            <person name="Summanen P.H."/>
            <person name="Molitoris D.R."/>
            <person name="Vaisanen M.L."/>
            <person name="Daigneault M."/>
            <person name="Allen-Vercoe E."/>
            <person name="Young S.K."/>
            <person name="Zeng Q."/>
            <person name="Gargeya S."/>
            <person name="Fitzgerald M."/>
            <person name="Haas B."/>
            <person name="Abouelleil A."/>
            <person name="Alvarado L."/>
            <person name="Arachchi H.M."/>
            <person name="Berlin A."/>
            <person name="Brown A."/>
            <person name="Chapman S.B."/>
            <person name="Chen Z."/>
            <person name="Dunbar C."/>
            <person name="Freedman E."/>
            <person name="Gearin G."/>
            <person name="Gellesch M."/>
            <person name="Goldberg J."/>
            <person name="Griggs A."/>
            <person name="Gujja S."/>
            <person name="Heiman D."/>
            <person name="Howarth C."/>
            <person name="Larson L."/>
            <person name="Lui A."/>
            <person name="MacDonald P.J.P."/>
            <person name="Montmayeur A."/>
            <person name="Murphy C."/>
            <person name="Neiman D."/>
            <person name="Pearson M."/>
            <person name="Priest M."/>
            <person name="Roberts A."/>
            <person name="Saif S."/>
            <person name="Shea T."/>
            <person name="Shenoy N."/>
            <person name="Sisk P."/>
            <person name="Stolte C."/>
            <person name="Sykes S."/>
            <person name="Wortman J."/>
            <person name="Nusbaum C."/>
            <person name="Birren B."/>
        </authorList>
    </citation>
    <scope>NUCLEOTIDE SEQUENCE [LARGE SCALE GENOMIC DNA]</scope>
    <source>
        <strain evidence="1 2">WAL-17108</strain>
    </source>
</reference>
<organism evidence="1 2">
    <name type="scientific">[Clostridium] citroniae WAL-17108</name>
    <dbReference type="NCBI Taxonomy" id="742733"/>
    <lineage>
        <taxon>Bacteria</taxon>
        <taxon>Bacillati</taxon>
        <taxon>Bacillota</taxon>
        <taxon>Clostridia</taxon>
        <taxon>Lachnospirales</taxon>
        <taxon>Lachnospiraceae</taxon>
        <taxon>Enterocloster</taxon>
    </lineage>
</organism>
<comment type="caution">
    <text evidence="1">The sequence shown here is derived from an EMBL/GenBank/DDBJ whole genome shotgun (WGS) entry which is preliminary data.</text>
</comment>
<dbReference type="RefSeq" id="WP_007859506.1">
    <property type="nucleotide sequence ID" value="NZ_JH376420.1"/>
</dbReference>